<dbReference type="Gene3D" id="3.90.1150.10">
    <property type="entry name" value="Aspartate Aminotransferase, domain 1"/>
    <property type="match status" value="1"/>
</dbReference>
<comment type="similarity">
    <text evidence="4 6">Belongs to the kynureninase family.</text>
</comment>
<comment type="pathway">
    <text evidence="4 6">Cofactor biosynthesis; NAD(+) biosynthesis; quinolinate from L-kynurenine: step 2/3.</text>
</comment>
<protein>
    <recommendedName>
        <fullName evidence="4 5">Kynureninase</fullName>
        <ecNumber evidence="4 5">3.7.1.3</ecNumber>
    </recommendedName>
    <alternativeName>
        <fullName evidence="4">L-kynurenine hydrolase</fullName>
    </alternativeName>
</protein>
<dbReference type="GO" id="GO:0009435">
    <property type="term" value="P:NAD+ biosynthetic process"/>
    <property type="evidence" value="ECO:0007669"/>
    <property type="project" value="UniProtKB-UniRule"/>
</dbReference>
<dbReference type="Gene3D" id="3.40.640.10">
    <property type="entry name" value="Type I PLP-dependent aspartate aminotransferase-like (Major domain)"/>
    <property type="match status" value="1"/>
</dbReference>
<accession>A0A4Y8ZPY3</accession>
<dbReference type="SUPFAM" id="SSF53383">
    <property type="entry name" value="PLP-dependent transferases"/>
    <property type="match status" value="1"/>
</dbReference>
<dbReference type="GO" id="GO:0030170">
    <property type="term" value="F:pyridoxal phosphate binding"/>
    <property type="evidence" value="ECO:0007669"/>
    <property type="project" value="UniProtKB-UniRule"/>
</dbReference>
<comment type="catalytic activity">
    <reaction evidence="6">
        <text>3-hydroxy-L-kynurenine + H2O = 3-hydroxyanthranilate + L-alanine + H(+)</text>
        <dbReference type="Rhea" id="RHEA:25143"/>
        <dbReference type="ChEBI" id="CHEBI:15377"/>
        <dbReference type="ChEBI" id="CHEBI:15378"/>
        <dbReference type="ChEBI" id="CHEBI:36559"/>
        <dbReference type="ChEBI" id="CHEBI:57972"/>
        <dbReference type="ChEBI" id="CHEBI:58125"/>
        <dbReference type="EC" id="3.7.1.3"/>
    </reaction>
</comment>
<feature type="binding site" evidence="4">
    <location>
        <position position="251"/>
    </location>
    <ligand>
        <name>pyridoxal 5'-phosphate</name>
        <dbReference type="ChEBI" id="CHEBI:597326"/>
    </ligand>
</feature>
<dbReference type="GO" id="GO:0043420">
    <property type="term" value="P:anthranilate metabolic process"/>
    <property type="evidence" value="ECO:0007669"/>
    <property type="project" value="TreeGrafter"/>
</dbReference>
<dbReference type="GO" id="GO:0030429">
    <property type="term" value="F:kynureninase activity"/>
    <property type="evidence" value="ECO:0007669"/>
    <property type="project" value="UniProtKB-UniRule"/>
</dbReference>
<keyword evidence="3 4" id="KW-0663">Pyridoxal phosphate</keyword>
<dbReference type="PANTHER" id="PTHR14084">
    <property type="entry name" value="KYNURENINASE"/>
    <property type="match status" value="1"/>
</dbReference>
<proteinExistence type="inferred from homology"/>
<dbReference type="PANTHER" id="PTHR14084:SF0">
    <property type="entry name" value="KYNURENINASE"/>
    <property type="match status" value="1"/>
</dbReference>
<dbReference type="UniPathway" id="UPA00334">
    <property type="reaction ID" value="UER00455"/>
</dbReference>
<feature type="binding site" evidence="4">
    <location>
        <position position="221"/>
    </location>
    <ligand>
        <name>pyridoxal 5'-phosphate</name>
        <dbReference type="ChEBI" id="CHEBI:597326"/>
    </ligand>
</feature>
<evidence type="ECO:0000256" key="2">
    <source>
        <dbReference type="ARBA" id="ARBA00022801"/>
    </source>
</evidence>
<dbReference type="RefSeq" id="WP_135086955.1">
    <property type="nucleotide sequence ID" value="NZ_SPDV01000020.1"/>
</dbReference>
<comment type="pathway">
    <text evidence="4 6">Amino-acid degradation; L-kynurenine degradation; L-alanine and anthranilate from L-kynurenine: step 1/1.</text>
</comment>
<reference evidence="7 8" key="1">
    <citation type="submission" date="2019-03" db="EMBL/GenBank/DDBJ databases">
        <title>Genome sequence of Sphingomonas sp. 17J27-24.</title>
        <authorList>
            <person name="Kim M."/>
            <person name="Maeng S."/>
            <person name="Sathiyaraj S."/>
        </authorList>
    </citation>
    <scope>NUCLEOTIDE SEQUENCE [LARGE SCALE GENOMIC DNA]</scope>
    <source>
        <strain evidence="7 8">17J27-24</strain>
    </source>
</reference>
<keyword evidence="1 4" id="KW-0662">Pyridine nucleotide biosynthesis</keyword>
<dbReference type="OrthoDB" id="9812626at2"/>
<evidence type="ECO:0000313" key="7">
    <source>
        <dbReference type="EMBL" id="TFI58063.1"/>
    </source>
</evidence>
<comment type="cofactor">
    <cofactor evidence="4 6">
        <name>pyridoxal 5'-phosphate</name>
        <dbReference type="ChEBI" id="CHEBI:597326"/>
    </cofactor>
</comment>
<dbReference type="InterPro" id="IPR015422">
    <property type="entry name" value="PyrdxlP-dep_Trfase_small"/>
</dbReference>
<dbReference type="Pfam" id="PF22580">
    <property type="entry name" value="KYNU_C"/>
    <property type="match status" value="1"/>
</dbReference>
<feature type="binding site" evidence="4">
    <location>
        <position position="277"/>
    </location>
    <ligand>
        <name>pyridoxal 5'-phosphate</name>
        <dbReference type="ChEBI" id="CHEBI:597326"/>
    </ligand>
</feature>
<sequence length="409" mass="43947">MTIDLARARALDAEDPLRACRDRFLLPDGIIYLDGNSLGALPAATPERQRRAVEQEWGTSLIRSWNDHGWIEAPQRVGAKIAALIGAQPHEVIVADSVSVNLFKLIVAAASLTPERPTLLSEAGNFHTDLHIASGAAELVPNLGLEIAEREAIEARIGADTNLLLLTHVHFKAGFRFDMASVTARAKAAGARTLWDLSHSAGAVPLHLNRDGAELAVGCGYKYLNGGPGAPAFLYVAEHLQEQLVSPLRGWMGHAAPFAFTDDYVPAPGIARFLAGTPPILAMAALESGVDAFDGITMDAIWAKSVALFDLFASLVAETCPALACISPADAERRGSHISFRHPHAFEICQALIAEGVIGDFRAPDVVRFGLTPLYLGFEDVFRAVAIMADILDTGRWRDPRFAVRGKVT</sequence>
<keyword evidence="2 4" id="KW-0378">Hydrolase</keyword>
<dbReference type="NCBIfam" id="TIGR01814">
    <property type="entry name" value="kynureninase"/>
    <property type="match status" value="1"/>
</dbReference>
<evidence type="ECO:0000256" key="6">
    <source>
        <dbReference type="PIRNR" id="PIRNR038800"/>
    </source>
</evidence>
<dbReference type="PIRSF" id="PIRSF038800">
    <property type="entry name" value="KYNU"/>
    <property type="match status" value="1"/>
</dbReference>
<feature type="binding site" evidence="4">
    <location>
        <position position="167"/>
    </location>
    <ligand>
        <name>pyridoxal 5'-phosphate</name>
        <dbReference type="ChEBI" id="CHEBI:597326"/>
    </ligand>
</feature>
<comment type="caution">
    <text evidence="4">Lacks conserved residue(s) required for the propagation of feature annotation.</text>
</comment>
<dbReference type="EMBL" id="SPDV01000020">
    <property type="protein sequence ID" value="TFI58063.1"/>
    <property type="molecule type" value="Genomic_DNA"/>
</dbReference>
<comment type="caution">
    <text evidence="7">The sequence shown here is derived from an EMBL/GenBank/DDBJ whole genome shotgun (WGS) entry which is preliminary data.</text>
</comment>
<keyword evidence="8" id="KW-1185">Reference proteome</keyword>
<dbReference type="EC" id="3.7.1.3" evidence="4 5"/>
<evidence type="ECO:0000313" key="8">
    <source>
        <dbReference type="Proteomes" id="UP000298213"/>
    </source>
</evidence>
<feature type="binding site" evidence="4">
    <location>
        <position position="199"/>
    </location>
    <ligand>
        <name>pyridoxal 5'-phosphate</name>
        <dbReference type="ChEBI" id="CHEBI:597326"/>
    </ligand>
</feature>
<dbReference type="AlphaFoldDB" id="A0A4Y8ZPY3"/>
<comment type="catalytic activity">
    <reaction evidence="4 6">
        <text>L-kynurenine + H2O = anthranilate + L-alanine + H(+)</text>
        <dbReference type="Rhea" id="RHEA:16813"/>
        <dbReference type="ChEBI" id="CHEBI:15377"/>
        <dbReference type="ChEBI" id="CHEBI:15378"/>
        <dbReference type="ChEBI" id="CHEBI:16567"/>
        <dbReference type="ChEBI" id="CHEBI:57959"/>
        <dbReference type="ChEBI" id="CHEBI:57972"/>
        <dbReference type="EC" id="3.7.1.3"/>
    </reaction>
</comment>
<dbReference type="InterPro" id="IPR015424">
    <property type="entry name" value="PyrdxlP-dep_Trfase"/>
</dbReference>
<dbReference type="UniPathway" id="UPA00253">
    <property type="reaction ID" value="UER00329"/>
</dbReference>
<feature type="binding site" evidence="4">
    <location>
        <position position="99"/>
    </location>
    <ligand>
        <name>pyridoxal 5'-phosphate</name>
        <dbReference type="ChEBI" id="CHEBI:597326"/>
    </ligand>
</feature>
<dbReference type="HAMAP" id="MF_01970">
    <property type="entry name" value="Kynureninase"/>
    <property type="match status" value="1"/>
</dbReference>
<dbReference type="InterPro" id="IPR015421">
    <property type="entry name" value="PyrdxlP-dep_Trfase_major"/>
</dbReference>
<comment type="function">
    <text evidence="4 6">Catalyzes the cleavage of L-kynurenine (L-Kyn) and L-3-hydroxykynurenine (L-3OHKyn) into anthranilic acid (AA) and 3-hydroxyanthranilic acid (3-OHAA), respectively.</text>
</comment>
<evidence type="ECO:0000256" key="5">
    <source>
        <dbReference type="NCBIfam" id="TIGR01814"/>
    </source>
</evidence>
<evidence type="ECO:0000256" key="1">
    <source>
        <dbReference type="ARBA" id="ARBA00022642"/>
    </source>
</evidence>
<organism evidence="7 8">
    <name type="scientific">Sphingomonas parva</name>
    <dbReference type="NCBI Taxonomy" id="2555898"/>
    <lineage>
        <taxon>Bacteria</taxon>
        <taxon>Pseudomonadati</taxon>
        <taxon>Pseudomonadota</taxon>
        <taxon>Alphaproteobacteria</taxon>
        <taxon>Sphingomonadales</taxon>
        <taxon>Sphingomonadaceae</taxon>
        <taxon>Sphingomonas</taxon>
    </lineage>
</organism>
<name>A0A4Y8ZPY3_9SPHN</name>
<feature type="binding site" evidence="4">
    <location>
        <position position="196"/>
    </location>
    <ligand>
        <name>pyridoxal 5'-phosphate</name>
        <dbReference type="ChEBI" id="CHEBI:597326"/>
    </ligand>
</feature>
<comment type="subunit">
    <text evidence="4 6">Homodimer.</text>
</comment>
<evidence type="ECO:0000256" key="3">
    <source>
        <dbReference type="ARBA" id="ARBA00022898"/>
    </source>
</evidence>
<feature type="modified residue" description="N6-(pyridoxal phosphate)lysine" evidence="4">
    <location>
        <position position="222"/>
    </location>
</feature>
<dbReference type="GO" id="GO:0005737">
    <property type="term" value="C:cytoplasm"/>
    <property type="evidence" value="ECO:0007669"/>
    <property type="project" value="UniProtKB-UniRule"/>
</dbReference>
<evidence type="ECO:0000256" key="4">
    <source>
        <dbReference type="HAMAP-Rule" id="MF_01970"/>
    </source>
</evidence>
<gene>
    <name evidence="4 7" type="primary">kynU</name>
    <name evidence="7" type="ORF">E2493_11715</name>
</gene>
<dbReference type="GO" id="GO:0097053">
    <property type="term" value="P:L-kynurenine catabolic process"/>
    <property type="evidence" value="ECO:0007669"/>
    <property type="project" value="UniProtKB-UniRule"/>
</dbReference>
<dbReference type="GO" id="GO:0019441">
    <property type="term" value="P:L-tryptophan catabolic process to kynurenine"/>
    <property type="evidence" value="ECO:0007669"/>
    <property type="project" value="TreeGrafter"/>
</dbReference>
<dbReference type="GO" id="GO:0019805">
    <property type="term" value="P:quinolinate biosynthetic process"/>
    <property type="evidence" value="ECO:0007669"/>
    <property type="project" value="UniProtKB-UniRule"/>
</dbReference>
<dbReference type="InterPro" id="IPR010111">
    <property type="entry name" value="Kynureninase"/>
</dbReference>
<dbReference type="Proteomes" id="UP000298213">
    <property type="component" value="Unassembled WGS sequence"/>
</dbReference>